<reference evidence="1" key="1">
    <citation type="submission" date="2018-05" db="EMBL/GenBank/DDBJ databases">
        <title>Draft genome of Mucuna pruriens seed.</title>
        <authorList>
            <person name="Nnadi N.E."/>
            <person name="Vos R."/>
            <person name="Hasami M.H."/>
            <person name="Devisetty U.K."/>
            <person name="Aguiy J.C."/>
        </authorList>
    </citation>
    <scope>NUCLEOTIDE SEQUENCE [LARGE SCALE GENOMIC DNA]</scope>
    <source>
        <strain evidence="1">JCA_2017</strain>
    </source>
</reference>
<dbReference type="EMBL" id="QJKJ01016644">
    <property type="protein sequence ID" value="RDX60708.1"/>
    <property type="molecule type" value="Genomic_DNA"/>
</dbReference>
<feature type="non-terminal residue" evidence="1">
    <location>
        <position position="1"/>
    </location>
</feature>
<name>A0A371E3V0_MUCPR</name>
<proteinExistence type="predicted"/>
<dbReference type="Proteomes" id="UP000257109">
    <property type="component" value="Unassembled WGS sequence"/>
</dbReference>
<accession>A0A371E3V0</accession>
<protein>
    <submittedName>
        <fullName evidence="1">Uncharacterized protein</fullName>
    </submittedName>
</protein>
<dbReference type="AlphaFoldDB" id="A0A371E3V0"/>
<gene>
    <name evidence="1" type="ORF">CR513_61128</name>
</gene>
<organism evidence="1 2">
    <name type="scientific">Mucuna pruriens</name>
    <name type="common">Velvet bean</name>
    <name type="synonym">Dolichos pruriens</name>
    <dbReference type="NCBI Taxonomy" id="157652"/>
    <lineage>
        <taxon>Eukaryota</taxon>
        <taxon>Viridiplantae</taxon>
        <taxon>Streptophyta</taxon>
        <taxon>Embryophyta</taxon>
        <taxon>Tracheophyta</taxon>
        <taxon>Spermatophyta</taxon>
        <taxon>Magnoliopsida</taxon>
        <taxon>eudicotyledons</taxon>
        <taxon>Gunneridae</taxon>
        <taxon>Pentapetalae</taxon>
        <taxon>rosids</taxon>
        <taxon>fabids</taxon>
        <taxon>Fabales</taxon>
        <taxon>Fabaceae</taxon>
        <taxon>Papilionoideae</taxon>
        <taxon>50 kb inversion clade</taxon>
        <taxon>NPAAA clade</taxon>
        <taxon>indigoferoid/millettioid clade</taxon>
        <taxon>Phaseoleae</taxon>
        <taxon>Mucuna</taxon>
    </lineage>
</organism>
<comment type="caution">
    <text evidence="1">The sequence shown here is derived from an EMBL/GenBank/DDBJ whole genome shotgun (WGS) entry which is preliminary data.</text>
</comment>
<sequence>MPSMTFGLRGESLVFPNSHEPFIVYSDTSKMNLRCTLMLKDLVREMRNLAQDMDEKPHSGYG</sequence>
<keyword evidence="2" id="KW-1185">Reference proteome</keyword>
<evidence type="ECO:0000313" key="1">
    <source>
        <dbReference type="EMBL" id="RDX60708.1"/>
    </source>
</evidence>
<evidence type="ECO:0000313" key="2">
    <source>
        <dbReference type="Proteomes" id="UP000257109"/>
    </source>
</evidence>